<proteinExistence type="predicted"/>
<dbReference type="EMBL" id="JARHUD010000003">
    <property type="protein sequence ID" value="MDF2095692.1"/>
    <property type="molecule type" value="Genomic_DNA"/>
</dbReference>
<protein>
    <submittedName>
        <fullName evidence="2">Serine hydrolase</fullName>
    </submittedName>
</protein>
<dbReference type="SUPFAM" id="SSF56601">
    <property type="entry name" value="beta-lactamase/transpeptidase-like"/>
    <property type="match status" value="1"/>
</dbReference>
<name>A0ABT5YLB8_9PROT</name>
<dbReference type="PANTHER" id="PTHR43283:SF7">
    <property type="entry name" value="BETA-LACTAMASE-RELATED DOMAIN-CONTAINING PROTEIN"/>
    <property type="match status" value="1"/>
</dbReference>
<keyword evidence="2" id="KW-0378">Hydrolase</keyword>
<dbReference type="InterPro" id="IPR001466">
    <property type="entry name" value="Beta-lactam-related"/>
</dbReference>
<evidence type="ECO:0000313" key="3">
    <source>
        <dbReference type="Proteomes" id="UP001215503"/>
    </source>
</evidence>
<dbReference type="PANTHER" id="PTHR43283">
    <property type="entry name" value="BETA-LACTAMASE-RELATED"/>
    <property type="match status" value="1"/>
</dbReference>
<accession>A0ABT5YLB8</accession>
<keyword evidence="3" id="KW-1185">Reference proteome</keyword>
<dbReference type="InterPro" id="IPR012338">
    <property type="entry name" value="Beta-lactam/transpept-like"/>
</dbReference>
<dbReference type="GO" id="GO:0016787">
    <property type="term" value="F:hydrolase activity"/>
    <property type="evidence" value="ECO:0007669"/>
    <property type="project" value="UniProtKB-KW"/>
</dbReference>
<evidence type="ECO:0000259" key="1">
    <source>
        <dbReference type="Pfam" id="PF00144"/>
    </source>
</evidence>
<organism evidence="2 3">
    <name type="scientific">Aquibaculum arenosum</name>
    <dbReference type="NCBI Taxonomy" id="3032591"/>
    <lineage>
        <taxon>Bacteria</taxon>
        <taxon>Pseudomonadati</taxon>
        <taxon>Pseudomonadota</taxon>
        <taxon>Alphaproteobacteria</taxon>
        <taxon>Rhodospirillales</taxon>
        <taxon>Rhodovibrionaceae</taxon>
        <taxon>Aquibaculum</taxon>
    </lineage>
</organism>
<dbReference type="RefSeq" id="WP_275821357.1">
    <property type="nucleotide sequence ID" value="NZ_JARHUD010000003.1"/>
</dbReference>
<gene>
    <name evidence="2" type="ORF">P2G67_06850</name>
</gene>
<comment type="caution">
    <text evidence="2">The sequence shown here is derived from an EMBL/GenBank/DDBJ whole genome shotgun (WGS) entry which is preliminary data.</text>
</comment>
<reference evidence="2 3" key="1">
    <citation type="submission" date="2023-03" db="EMBL/GenBank/DDBJ databases">
        <title>Fodinicurvata sp. CAU 1616 isolated from sea sendiment.</title>
        <authorList>
            <person name="Kim W."/>
        </authorList>
    </citation>
    <scope>NUCLEOTIDE SEQUENCE [LARGE SCALE GENOMIC DNA]</scope>
    <source>
        <strain evidence="2 3">CAU 1616</strain>
    </source>
</reference>
<dbReference type="InterPro" id="IPR050789">
    <property type="entry name" value="Diverse_Enzym_Activities"/>
</dbReference>
<dbReference type="Pfam" id="PF00144">
    <property type="entry name" value="Beta-lactamase"/>
    <property type="match status" value="1"/>
</dbReference>
<evidence type="ECO:0000313" key="2">
    <source>
        <dbReference type="EMBL" id="MDF2095692.1"/>
    </source>
</evidence>
<dbReference type="Gene3D" id="3.40.710.10">
    <property type="entry name" value="DD-peptidase/beta-lactamase superfamily"/>
    <property type="match status" value="1"/>
</dbReference>
<feature type="domain" description="Beta-lactamase-related" evidence="1">
    <location>
        <begin position="68"/>
        <end position="315"/>
    </location>
</feature>
<sequence>MKDSFRDVLGVSRMITRRLFNGFLVAGLAPPITMPARSQTGAGVEEAIAPLDQLYSIQIQRGNEVLLAQAPRGPGLDRVANIKSCSKSIVALILGTCIARNEIPSVDARLVDVAPDLVPQDATDGVSEITMEHLVSLTAGLEATSGGNYGGWIASANWVSDVLTRPIVAEPGSRMIYSTGSTHVLGAALTQASGETLLDLARDRLGRPMGFEIPPWSRDPQGFYLGGNEMALTPRAMLAIALMMRDGGRYDGDQIVPTDWIEASVVPRARSPYSGMDYEYGWFITETGYILARGFGGQVIAAHPDADLAVAITSDPTRPANSEGYFGDLVSLLDGPVLDLARQG</sequence>
<dbReference type="Proteomes" id="UP001215503">
    <property type="component" value="Unassembled WGS sequence"/>
</dbReference>